<gene>
    <name evidence="1" type="ORF">NOCA2330016</name>
</gene>
<name>A0A2P2C2M8_9ZZZZ</name>
<reference evidence="1" key="1">
    <citation type="submission" date="2015-08" db="EMBL/GenBank/DDBJ databases">
        <authorList>
            <person name="Babu N.S."/>
            <person name="Beckwith C.J."/>
            <person name="Beseler K.G."/>
            <person name="Brison A."/>
            <person name="Carone J.V."/>
            <person name="Caskin T.P."/>
            <person name="Diamond M."/>
            <person name="Durham M.E."/>
            <person name="Foxe J.M."/>
            <person name="Go M."/>
            <person name="Henderson B.A."/>
            <person name="Jones I.B."/>
            <person name="McGettigan J.A."/>
            <person name="Micheletti S.J."/>
            <person name="Nasrallah M.E."/>
            <person name="Ortiz D."/>
            <person name="Piller C.R."/>
            <person name="Privatt S.R."/>
            <person name="Schneider S.L."/>
            <person name="Sharp S."/>
            <person name="Smith T.C."/>
            <person name="Stanton J.D."/>
            <person name="Ullery H.E."/>
            <person name="Wilson R.J."/>
            <person name="Serrano M.G."/>
            <person name="Buck G."/>
            <person name="Lee V."/>
            <person name="Wang Y."/>
            <person name="Carvalho R."/>
            <person name="Voegtly L."/>
            <person name="Shi R."/>
            <person name="Duckworth R."/>
            <person name="Johnson A."/>
            <person name="Loviza R."/>
            <person name="Walstead R."/>
            <person name="Shah Z."/>
            <person name="Kiflezghi M."/>
            <person name="Wade K."/>
            <person name="Ball S.L."/>
            <person name="Bradley K.W."/>
            <person name="Asai D.J."/>
            <person name="Bowman C.A."/>
            <person name="Russell D.A."/>
            <person name="Pope W.H."/>
            <person name="Jacobs-Sera D."/>
            <person name="Hendrix R.W."/>
            <person name="Hatfull G.F."/>
        </authorList>
    </citation>
    <scope>NUCLEOTIDE SEQUENCE</scope>
</reference>
<sequence length="357" mass="39918">MAAPLRPVGVHLRRTEENSDEIDTLATLTGGRAGIDAVLDDLDRRGRRRWVPGLAVSHGFTWEREDRATHDWWPQGITTSADASDTEDIAGRKVLAVSWYAKHGQGSRISFVDLHELRYRHVLLVQPVVRDGVVDLEALPVHAGGIVWCGPYLHVAGTAKGLFTCRLDDLLRIPDHLFDPDEARIGRQDDGRLAAHGYRYVLPVRFTYQARADQGTTKLRYSFLSLDRTGAEPRVIAGEYGRAQQSRRLASFALDRETSHLVVGEDGLARPEELGDGEPGMQGAALVDGTWYATQSHGAWGPGSLWVGQPGRLRERRWALPMGPEDIAYWPSLDTFWSVSEHPHRRWVYAVRRGRVG</sequence>
<proteinExistence type="predicted"/>
<organism evidence="1">
    <name type="scientific">metagenome</name>
    <dbReference type="NCBI Taxonomy" id="256318"/>
    <lineage>
        <taxon>unclassified sequences</taxon>
        <taxon>metagenomes</taxon>
    </lineage>
</organism>
<evidence type="ECO:0000313" key="1">
    <source>
        <dbReference type="EMBL" id="CUR56275.1"/>
    </source>
</evidence>
<protein>
    <submittedName>
        <fullName evidence="1">Uncharacterized protein</fullName>
    </submittedName>
</protein>
<accession>A0A2P2C2M8</accession>
<dbReference type="EMBL" id="CZKA01000027">
    <property type="protein sequence ID" value="CUR56275.1"/>
    <property type="molecule type" value="Genomic_DNA"/>
</dbReference>
<dbReference type="AlphaFoldDB" id="A0A2P2C2M8"/>